<evidence type="ECO:0000313" key="1">
    <source>
        <dbReference type="EMBL" id="EFH83061.1"/>
    </source>
</evidence>
<dbReference type="AlphaFoldDB" id="D6U3S1"/>
<accession>D6U3S1</accession>
<organism evidence="1 2">
    <name type="scientific">Ktedonobacter racemifer DSM 44963</name>
    <dbReference type="NCBI Taxonomy" id="485913"/>
    <lineage>
        <taxon>Bacteria</taxon>
        <taxon>Bacillati</taxon>
        <taxon>Chloroflexota</taxon>
        <taxon>Ktedonobacteria</taxon>
        <taxon>Ktedonobacterales</taxon>
        <taxon>Ktedonobacteraceae</taxon>
        <taxon>Ktedonobacter</taxon>
    </lineage>
</organism>
<gene>
    <name evidence="1" type="ORF">Krac_3975</name>
</gene>
<dbReference type="STRING" id="485913.Krac_3975"/>
<dbReference type="Proteomes" id="UP000004508">
    <property type="component" value="Unassembled WGS sequence"/>
</dbReference>
<protein>
    <submittedName>
        <fullName evidence="1">Uncharacterized protein</fullName>
    </submittedName>
</protein>
<proteinExistence type="predicted"/>
<keyword evidence="2" id="KW-1185">Reference proteome</keyword>
<evidence type="ECO:0000313" key="2">
    <source>
        <dbReference type="Proteomes" id="UP000004508"/>
    </source>
</evidence>
<name>D6U3S1_KTERA</name>
<comment type="caution">
    <text evidence="1">The sequence shown here is derived from an EMBL/GenBank/DDBJ whole genome shotgun (WGS) entry which is preliminary data.</text>
</comment>
<sequence length="86" mass="9791">MSLWKQDNASFYLSSSRSIGKLALERLSKKIDLSTDRIGDTSCAWLCHLSFEGSPAVSSEVYTTSCGVVRLQRMTFQRSGRPIRWW</sequence>
<reference evidence="1 2" key="1">
    <citation type="journal article" date="2011" name="Stand. Genomic Sci.">
        <title>Non-contiguous finished genome sequence and contextual data of the filamentous soil bacterium Ktedonobacter racemifer type strain (SOSP1-21).</title>
        <authorList>
            <person name="Chang Y.J."/>
            <person name="Land M."/>
            <person name="Hauser L."/>
            <person name="Chertkov O."/>
            <person name="Del Rio T.G."/>
            <person name="Nolan M."/>
            <person name="Copeland A."/>
            <person name="Tice H."/>
            <person name="Cheng J.F."/>
            <person name="Lucas S."/>
            <person name="Han C."/>
            <person name="Goodwin L."/>
            <person name="Pitluck S."/>
            <person name="Ivanova N."/>
            <person name="Ovchinikova G."/>
            <person name="Pati A."/>
            <person name="Chen A."/>
            <person name="Palaniappan K."/>
            <person name="Mavromatis K."/>
            <person name="Liolios K."/>
            <person name="Brettin T."/>
            <person name="Fiebig A."/>
            <person name="Rohde M."/>
            <person name="Abt B."/>
            <person name="Goker M."/>
            <person name="Detter J.C."/>
            <person name="Woyke T."/>
            <person name="Bristow J."/>
            <person name="Eisen J.A."/>
            <person name="Markowitz V."/>
            <person name="Hugenholtz P."/>
            <person name="Kyrpides N.C."/>
            <person name="Klenk H.P."/>
            <person name="Lapidus A."/>
        </authorList>
    </citation>
    <scope>NUCLEOTIDE SEQUENCE [LARGE SCALE GENOMIC DNA]</scope>
    <source>
        <strain evidence="2">DSM 44963</strain>
    </source>
</reference>
<dbReference type="InParanoid" id="D6U3S1"/>
<dbReference type="EMBL" id="ADVG01000004">
    <property type="protein sequence ID" value="EFH83061.1"/>
    <property type="molecule type" value="Genomic_DNA"/>
</dbReference>